<evidence type="ECO:0000259" key="9">
    <source>
        <dbReference type="Pfam" id="PF13462"/>
    </source>
</evidence>
<comment type="caution">
    <text evidence="10">The sequence shown here is derived from an EMBL/GenBank/DDBJ whole genome shotgun (WGS) entry which is preliminary data.</text>
</comment>
<dbReference type="InterPro" id="IPR036249">
    <property type="entry name" value="Thioredoxin-like_sf"/>
</dbReference>
<comment type="similarity">
    <text evidence="1">Belongs to the thioredoxin family. DsbA subfamily.</text>
</comment>
<accession>A0ABD5P3W4</accession>
<feature type="domain" description="Thioredoxin-like fold" evidence="9">
    <location>
        <begin position="102"/>
        <end position="260"/>
    </location>
</feature>
<gene>
    <name evidence="10" type="ORF">ACFOZ7_19150</name>
</gene>
<comment type="similarity">
    <text evidence="2">Belongs to the glutaredoxin family.</text>
</comment>
<keyword evidence="7" id="KW-0676">Redox-active center</keyword>
<dbReference type="PANTHER" id="PTHR13887">
    <property type="entry name" value="GLUTATHIONE S-TRANSFERASE KAPPA"/>
    <property type="match status" value="1"/>
</dbReference>
<keyword evidence="3" id="KW-0732">Signal</keyword>
<evidence type="ECO:0000256" key="8">
    <source>
        <dbReference type="SAM" id="MobiDB-lite"/>
    </source>
</evidence>
<dbReference type="Pfam" id="PF13462">
    <property type="entry name" value="Thioredoxin_4"/>
    <property type="match status" value="1"/>
</dbReference>
<evidence type="ECO:0000256" key="6">
    <source>
        <dbReference type="ARBA" id="ARBA00023157"/>
    </source>
</evidence>
<organism evidence="10 11">
    <name type="scientific">Natribaculum luteum</name>
    <dbReference type="NCBI Taxonomy" id="1586232"/>
    <lineage>
        <taxon>Archaea</taxon>
        <taxon>Methanobacteriati</taxon>
        <taxon>Methanobacteriota</taxon>
        <taxon>Stenosarchaea group</taxon>
        <taxon>Halobacteria</taxon>
        <taxon>Halobacteriales</taxon>
        <taxon>Natrialbaceae</taxon>
        <taxon>Natribaculum</taxon>
    </lineage>
</organism>
<name>A0ABD5P3W4_9EURY</name>
<dbReference type="AlphaFoldDB" id="A0ABD5P3W4"/>
<dbReference type="Proteomes" id="UP001595821">
    <property type="component" value="Unassembled WGS sequence"/>
</dbReference>
<evidence type="ECO:0000256" key="4">
    <source>
        <dbReference type="ARBA" id="ARBA00022982"/>
    </source>
</evidence>
<evidence type="ECO:0000256" key="7">
    <source>
        <dbReference type="ARBA" id="ARBA00023284"/>
    </source>
</evidence>
<keyword evidence="6" id="KW-1015">Disulfide bond</keyword>
<dbReference type="PANTHER" id="PTHR13887:SF14">
    <property type="entry name" value="DISULFIDE BOND FORMATION PROTEIN D"/>
    <property type="match status" value="1"/>
</dbReference>
<evidence type="ECO:0000313" key="10">
    <source>
        <dbReference type="EMBL" id="MFC4249017.1"/>
    </source>
</evidence>
<dbReference type="EMBL" id="JBHSDJ010000130">
    <property type="protein sequence ID" value="MFC4249017.1"/>
    <property type="molecule type" value="Genomic_DNA"/>
</dbReference>
<dbReference type="Gene3D" id="3.40.30.10">
    <property type="entry name" value="Glutaredoxin"/>
    <property type="match status" value="1"/>
</dbReference>
<evidence type="ECO:0000256" key="3">
    <source>
        <dbReference type="ARBA" id="ARBA00022729"/>
    </source>
</evidence>
<evidence type="ECO:0000313" key="11">
    <source>
        <dbReference type="Proteomes" id="UP001595821"/>
    </source>
</evidence>
<dbReference type="GO" id="GO:0016491">
    <property type="term" value="F:oxidoreductase activity"/>
    <property type="evidence" value="ECO:0007669"/>
    <property type="project" value="UniProtKB-KW"/>
</dbReference>
<proteinExistence type="inferred from homology"/>
<feature type="region of interest" description="Disordered" evidence="8">
    <location>
        <begin position="1"/>
        <end position="28"/>
    </location>
</feature>
<keyword evidence="4" id="KW-0249">Electron transport</keyword>
<evidence type="ECO:0000256" key="1">
    <source>
        <dbReference type="ARBA" id="ARBA00005791"/>
    </source>
</evidence>
<sequence length="284" mass="30446">MVSIDTDGHRRRGRRPLEVDESDDRTVRSPRRRAVLGGLAASVGSVAGCLSAGKRPASEAASNDESTAELVAAATTALGTDSLFHATTETTALGVPLAGVPIAGARDAPVDLYYWGDYQCPFCTHFERGAFPELLANDVADGTVRIALLQLPKVGDDSKVAAALSKCVWRQVQEDRPDAYLRWHEAVFDAQGEKNSGWASRAALLSLTEDVDGIDADALEADLETNREKIRSRLDADAESATANGVSATPSFLVFHADSDTTTQLKGAQPYEMYRDAIEEVQHA</sequence>
<keyword evidence="4" id="KW-0813">Transport</keyword>
<evidence type="ECO:0000256" key="2">
    <source>
        <dbReference type="ARBA" id="ARBA00007787"/>
    </source>
</evidence>
<keyword evidence="5" id="KW-0560">Oxidoreductase</keyword>
<evidence type="ECO:0000256" key="5">
    <source>
        <dbReference type="ARBA" id="ARBA00023002"/>
    </source>
</evidence>
<dbReference type="GeneID" id="71855574"/>
<dbReference type="InterPro" id="IPR012336">
    <property type="entry name" value="Thioredoxin-like_fold"/>
</dbReference>
<dbReference type="RefSeq" id="WP_246970189.1">
    <property type="nucleotide sequence ID" value="NZ_CP095397.1"/>
</dbReference>
<reference evidence="10 11" key="1">
    <citation type="journal article" date="2014" name="Int. J. Syst. Evol. Microbiol.">
        <title>Complete genome sequence of Corynebacterium casei LMG S-19264T (=DSM 44701T), isolated from a smear-ripened cheese.</title>
        <authorList>
            <consortium name="US DOE Joint Genome Institute (JGI-PGF)"/>
            <person name="Walter F."/>
            <person name="Albersmeier A."/>
            <person name="Kalinowski J."/>
            <person name="Ruckert C."/>
        </authorList>
    </citation>
    <scope>NUCLEOTIDE SEQUENCE [LARGE SCALE GENOMIC DNA]</scope>
    <source>
        <strain evidence="10 11">IBRC-M 10912</strain>
    </source>
</reference>
<protein>
    <submittedName>
        <fullName evidence="10">DsbA family protein</fullName>
    </submittedName>
</protein>
<dbReference type="SUPFAM" id="SSF52833">
    <property type="entry name" value="Thioredoxin-like"/>
    <property type="match status" value="1"/>
</dbReference>